<feature type="domain" description="AB hydrolase-1" evidence="1">
    <location>
        <begin position="29"/>
        <end position="252"/>
    </location>
</feature>
<comment type="caution">
    <text evidence="2">The sequence shown here is derived from an EMBL/GenBank/DDBJ whole genome shotgun (WGS) entry which is preliminary data.</text>
</comment>
<dbReference type="PATRIC" id="fig|1348334.3.peg.4770"/>
<accession>U7QDL9</accession>
<dbReference type="AlphaFoldDB" id="U7QDL9"/>
<dbReference type="Gene3D" id="3.40.50.1820">
    <property type="entry name" value="alpha/beta hydrolase"/>
    <property type="match status" value="1"/>
</dbReference>
<dbReference type="GO" id="GO:0016020">
    <property type="term" value="C:membrane"/>
    <property type="evidence" value="ECO:0007669"/>
    <property type="project" value="TreeGrafter"/>
</dbReference>
<protein>
    <submittedName>
        <fullName evidence="2">Alpha/beta hydrolase fold family protein</fullName>
    </submittedName>
</protein>
<dbReference type="Pfam" id="PF00561">
    <property type="entry name" value="Abhydrolase_1"/>
    <property type="match status" value="1"/>
</dbReference>
<dbReference type="GO" id="GO:0016787">
    <property type="term" value="F:hydrolase activity"/>
    <property type="evidence" value="ECO:0007669"/>
    <property type="project" value="UniProtKB-KW"/>
</dbReference>
<dbReference type="Proteomes" id="UP000017127">
    <property type="component" value="Unassembled WGS sequence"/>
</dbReference>
<name>U7QDL9_9CYAN</name>
<evidence type="ECO:0000313" key="2">
    <source>
        <dbReference type="EMBL" id="ERT05100.1"/>
    </source>
</evidence>
<proteinExistence type="predicted"/>
<evidence type="ECO:0000313" key="3">
    <source>
        <dbReference type="Proteomes" id="UP000017127"/>
    </source>
</evidence>
<reference evidence="2 3" key="1">
    <citation type="journal article" date="2013" name="Front. Microbiol.">
        <title>Comparative genomic analyses of the cyanobacterium, Lyngbya aestuarii BL J, a powerful hydrogen producer.</title>
        <authorList>
            <person name="Kothari A."/>
            <person name="Vaughn M."/>
            <person name="Garcia-Pichel F."/>
        </authorList>
    </citation>
    <scope>NUCLEOTIDE SEQUENCE [LARGE SCALE GENOMIC DNA]</scope>
    <source>
        <strain evidence="2 3">BL J</strain>
    </source>
</reference>
<keyword evidence="2" id="KW-0378">Hydrolase</keyword>
<sequence length="293" mass="32527">MIPSPFVEPNPNLNTICFLQPKPPQPDLPLLIFLPGMDGTGKLLHKQIPQLSKVFDIRCLSIPLQDRSNWNTLTVRTIALIKTELTSNPERGVYVCGESFGGCLAVNIAVKAPKLIDRLILVNPASSFKQQPWLQWGSLLTQSMPGWFYPTSVLTLLPFLASLGRISLDDRQALIQTMKSVPQQTSAWRLELLQSFTLDTARLRQLQKPVLVIAGAADLLLPSVTEAQSLVKHLPNTRLVVLPRSGHACLLETDIDLLEILQEQNFLNGLWSESRDSDSISAIAEHSTRRIAS</sequence>
<dbReference type="PANTHER" id="PTHR22753">
    <property type="entry name" value="TRANSMEMBRANE PROTEIN 68"/>
    <property type="match status" value="1"/>
</dbReference>
<dbReference type="OrthoDB" id="571089at2"/>
<gene>
    <name evidence="2" type="ORF">M595_4950</name>
</gene>
<dbReference type="SUPFAM" id="SSF53474">
    <property type="entry name" value="alpha/beta-Hydrolases"/>
    <property type="match status" value="1"/>
</dbReference>
<evidence type="ECO:0000259" key="1">
    <source>
        <dbReference type="Pfam" id="PF00561"/>
    </source>
</evidence>
<keyword evidence="3" id="KW-1185">Reference proteome</keyword>
<dbReference type="PRINTS" id="PR00111">
    <property type="entry name" value="ABHYDROLASE"/>
</dbReference>
<dbReference type="RefSeq" id="WP_023068655.1">
    <property type="nucleotide sequence ID" value="NZ_AUZM01000068.1"/>
</dbReference>
<organism evidence="2 3">
    <name type="scientific">Lyngbya aestuarii BL J</name>
    <dbReference type="NCBI Taxonomy" id="1348334"/>
    <lineage>
        <taxon>Bacteria</taxon>
        <taxon>Bacillati</taxon>
        <taxon>Cyanobacteriota</taxon>
        <taxon>Cyanophyceae</taxon>
        <taxon>Oscillatoriophycideae</taxon>
        <taxon>Oscillatoriales</taxon>
        <taxon>Microcoleaceae</taxon>
        <taxon>Lyngbya</taxon>
    </lineage>
</organism>
<dbReference type="PANTHER" id="PTHR22753:SF48">
    <property type="entry name" value="PHOSPHOLIPID_GLYCEROL ACYLTRANSFERASE DOMAIN-CONTAINING PROTEIN"/>
    <property type="match status" value="1"/>
</dbReference>
<dbReference type="EMBL" id="AUZM01000068">
    <property type="protein sequence ID" value="ERT05100.1"/>
    <property type="molecule type" value="Genomic_DNA"/>
</dbReference>
<dbReference type="InterPro" id="IPR029058">
    <property type="entry name" value="AB_hydrolase_fold"/>
</dbReference>
<dbReference type="InterPro" id="IPR000073">
    <property type="entry name" value="AB_hydrolase_1"/>
</dbReference>